<feature type="compositionally biased region" description="Polar residues" evidence="1">
    <location>
        <begin position="217"/>
        <end position="234"/>
    </location>
</feature>
<dbReference type="AlphaFoldDB" id="A0A0C9TRX2"/>
<reference evidence="3" key="2">
    <citation type="submission" date="2015-01" db="EMBL/GenBank/DDBJ databases">
        <title>Evolutionary Origins and Diversification of the Mycorrhizal Mutualists.</title>
        <authorList>
            <consortium name="DOE Joint Genome Institute"/>
            <consortium name="Mycorrhizal Genomics Consortium"/>
            <person name="Kohler A."/>
            <person name="Kuo A."/>
            <person name="Nagy L.G."/>
            <person name="Floudas D."/>
            <person name="Copeland A."/>
            <person name="Barry K.W."/>
            <person name="Cichocki N."/>
            <person name="Veneault-Fourrey C."/>
            <person name="LaButti K."/>
            <person name="Lindquist E.A."/>
            <person name="Lipzen A."/>
            <person name="Lundell T."/>
            <person name="Morin E."/>
            <person name="Murat C."/>
            <person name="Riley R."/>
            <person name="Ohm R."/>
            <person name="Sun H."/>
            <person name="Tunlid A."/>
            <person name="Henrissat B."/>
            <person name="Grigoriev I.V."/>
            <person name="Hibbett D.S."/>
            <person name="Martin F."/>
        </authorList>
    </citation>
    <scope>NUCLEOTIDE SEQUENCE [LARGE SCALE GENOMIC DNA]</scope>
    <source>
        <strain evidence="3">ATCC 200175</strain>
    </source>
</reference>
<proteinExistence type="predicted"/>
<dbReference type="OrthoDB" id="2670609at2759"/>
<protein>
    <submittedName>
        <fullName evidence="2">Uncharacterized protein</fullName>
    </submittedName>
</protein>
<accession>A0A0C9TRX2</accession>
<gene>
    <name evidence="2" type="ORF">PAXINDRAFT_101974</name>
</gene>
<evidence type="ECO:0000313" key="2">
    <source>
        <dbReference type="EMBL" id="KIJ10567.1"/>
    </source>
</evidence>
<sequence>MTSGANRQIRHSGVFAVNHNQTGARARQKSALQSAAASAFLMRRAKAFTPLQDLHENIFNANISDLLPLQPGHFIAVLRQQNQKAVPEILLGKVIALYTNSGARGAKHEAISSVNSAGMPSYTMVRVYRPSHGSSYTSIACPSLGATTFIRVPLTHILFSFAASSGSILRIDITTDAAHPFELITLCPLSSAVMQGLYARVNQVSECVKGLQKSRKSTSTMDTESEGSGTSDFV</sequence>
<reference evidence="2 3" key="1">
    <citation type="submission" date="2014-06" db="EMBL/GenBank/DDBJ databases">
        <authorList>
            <consortium name="DOE Joint Genome Institute"/>
            <person name="Kuo A."/>
            <person name="Kohler A."/>
            <person name="Nagy L.G."/>
            <person name="Floudas D."/>
            <person name="Copeland A."/>
            <person name="Barry K.W."/>
            <person name="Cichocki N."/>
            <person name="Veneault-Fourrey C."/>
            <person name="LaButti K."/>
            <person name="Lindquist E.A."/>
            <person name="Lipzen A."/>
            <person name="Lundell T."/>
            <person name="Morin E."/>
            <person name="Murat C."/>
            <person name="Sun H."/>
            <person name="Tunlid A."/>
            <person name="Henrissat B."/>
            <person name="Grigoriev I.V."/>
            <person name="Hibbett D.S."/>
            <person name="Martin F."/>
            <person name="Nordberg H.P."/>
            <person name="Cantor M.N."/>
            <person name="Hua S.X."/>
        </authorList>
    </citation>
    <scope>NUCLEOTIDE SEQUENCE [LARGE SCALE GENOMIC DNA]</scope>
    <source>
        <strain evidence="2 3">ATCC 200175</strain>
    </source>
</reference>
<keyword evidence="3" id="KW-1185">Reference proteome</keyword>
<feature type="region of interest" description="Disordered" evidence="1">
    <location>
        <begin position="213"/>
        <end position="234"/>
    </location>
</feature>
<evidence type="ECO:0000313" key="3">
    <source>
        <dbReference type="Proteomes" id="UP000053647"/>
    </source>
</evidence>
<evidence type="ECO:0000256" key="1">
    <source>
        <dbReference type="SAM" id="MobiDB-lite"/>
    </source>
</evidence>
<dbReference type="Proteomes" id="UP000053647">
    <property type="component" value="Unassembled WGS sequence"/>
</dbReference>
<name>A0A0C9TRX2_PAXIN</name>
<dbReference type="EMBL" id="KN819403">
    <property type="protein sequence ID" value="KIJ10567.1"/>
    <property type="molecule type" value="Genomic_DNA"/>
</dbReference>
<dbReference type="HOGENOM" id="CLU_1185346_0_0_1"/>
<organism evidence="2 3">
    <name type="scientific">Paxillus involutus ATCC 200175</name>
    <dbReference type="NCBI Taxonomy" id="664439"/>
    <lineage>
        <taxon>Eukaryota</taxon>
        <taxon>Fungi</taxon>
        <taxon>Dikarya</taxon>
        <taxon>Basidiomycota</taxon>
        <taxon>Agaricomycotina</taxon>
        <taxon>Agaricomycetes</taxon>
        <taxon>Agaricomycetidae</taxon>
        <taxon>Boletales</taxon>
        <taxon>Paxilineae</taxon>
        <taxon>Paxillaceae</taxon>
        <taxon>Paxillus</taxon>
    </lineage>
</organism>